<dbReference type="KEGG" id="ehn:H9Q80_15305"/>
<organism evidence="1 2">
    <name type="scientific">[Eubacterium] hominis</name>
    <dbReference type="NCBI Taxonomy" id="2764325"/>
    <lineage>
        <taxon>Bacteria</taxon>
        <taxon>Bacillati</taxon>
        <taxon>Bacillota</taxon>
        <taxon>Erysipelotrichia</taxon>
        <taxon>Erysipelotrichales</taxon>
        <taxon>Erysipelotrichaceae</taxon>
        <taxon>Amedibacillus</taxon>
    </lineage>
</organism>
<gene>
    <name evidence="1" type="ORF">H9Q80_15305</name>
</gene>
<reference evidence="1 2" key="1">
    <citation type="submission" date="2020-08" db="EMBL/GenBank/DDBJ databases">
        <authorList>
            <person name="Liu C."/>
            <person name="Sun Q."/>
        </authorList>
    </citation>
    <scope>NUCLEOTIDE SEQUENCE [LARGE SCALE GENOMIC DNA]</scope>
    <source>
        <strain evidence="1 2">NSJ-61</strain>
    </source>
</reference>
<evidence type="ECO:0000313" key="1">
    <source>
        <dbReference type="EMBL" id="QNM11599.1"/>
    </source>
</evidence>
<accession>A0A7G9GLB7</accession>
<keyword evidence="2" id="KW-1185">Reference proteome</keyword>
<proteinExistence type="predicted"/>
<dbReference type="RefSeq" id="WP_117452383.1">
    <property type="nucleotide sequence ID" value="NZ_CP060636.1"/>
</dbReference>
<evidence type="ECO:0000313" key="2">
    <source>
        <dbReference type="Proteomes" id="UP000515856"/>
    </source>
</evidence>
<dbReference type="Proteomes" id="UP000515856">
    <property type="component" value="Chromosome"/>
</dbReference>
<sequence>MGAWNYGVFDDDTAYDALEDLMASKDLLKDMGQYLDDVITSEYVEYDDGQYAIVSAAIMDTILNGTEQRCDDDTYIRWMESIKNLEVHPLKQKAVKALEAVLSDHSELKELWEDNEELYSSWREDKLSIIKRLQA</sequence>
<dbReference type="EMBL" id="CP060636">
    <property type="protein sequence ID" value="QNM11599.1"/>
    <property type="molecule type" value="Genomic_DNA"/>
</dbReference>
<protein>
    <submittedName>
        <fullName evidence="1">DUF4259 domain-containing protein</fullName>
    </submittedName>
</protein>
<name>A0A7G9GLB7_9FIRM</name>
<dbReference type="InterPro" id="IPR025355">
    <property type="entry name" value="DUF4259"/>
</dbReference>
<dbReference type="Pfam" id="PF14078">
    <property type="entry name" value="DUF4259"/>
    <property type="match status" value="1"/>
</dbReference>
<dbReference type="AlphaFoldDB" id="A0A7G9GLB7"/>